<reference evidence="1 2" key="1">
    <citation type="submission" date="2020-04" db="EMBL/GenBank/DDBJ databases">
        <authorList>
            <person name="De Canck E."/>
        </authorList>
    </citation>
    <scope>NUCLEOTIDE SEQUENCE [LARGE SCALE GENOMIC DNA]</scope>
    <source>
        <strain evidence="1 2">LMG 28138</strain>
    </source>
</reference>
<gene>
    <name evidence="1" type="ORF">LMG28138_05718</name>
</gene>
<evidence type="ECO:0000313" key="1">
    <source>
        <dbReference type="EMBL" id="CAB3805831.1"/>
    </source>
</evidence>
<name>A0A6S7C0Y4_9BURK</name>
<keyword evidence="2" id="KW-1185">Reference proteome</keyword>
<accession>A0A6S7C0Y4</accession>
<dbReference type="Proteomes" id="UP000494115">
    <property type="component" value="Unassembled WGS sequence"/>
</dbReference>
<dbReference type="AlphaFoldDB" id="A0A6S7C0Y4"/>
<proteinExistence type="predicted"/>
<evidence type="ECO:0000313" key="2">
    <source>
        <dbReference type="Proteomes" id="UP000494115"/>
    </source>
</evidence>
<dbReference type="EMBL" id="CADIKM010000076">
    <property type="protein sequence ID" value="CAB3805831.1"/>
    <property type="molecule type" value="Genomic_DNA"/>
</dbReference>
<protein>
    <submittedName>
        <fullName evidence="1">Uncharacterized protein</fullName>
    </submittedName>
</protein>
<organism evidence="1 2">
    <name type="scientific">Pararobbsia alpina</name>
    <dbReference type="NCBI Taxonomy" id="621374"/>
    <lineage>
        <taxon>Bacteria</taxon>
        <taxon>Pseudomonadati</taxon>
        <taxon>Pseudomonadota</taxon>
        <taxon>Betaproteobacteria</taxon>
        <taxon>Burkholderiales</taxon>
        <taxon>Burkholderiaceae</taxon>
        <taxon>Pararobbsia</taxon>
    </lineage>
</organism>
<sequence>MDIRLRHLCCSSARHSFLRDPRPRAAPFAHTICATDESGEDRIDSRTRHSEPVQAVRSHPVAWACEGCHRHGPNETCAGSVYHVKDASSHDAFCTAATPGQGNGPRTPPPLFGCAELRFAWRPRHCGIGAEGLWTGGRATQTGPRPSPPHSVSLTHPIRAILKASFFQGEVGRRGWTLCRQPVS</sequence>